<comment type="similarity">
    <text evidence="2 9">Belongs to the NAPRTase family.</text>
</comment>
<name>A0ABY0CVP5_9DELT</name>
<gene>
    <name evidence="13" type="ORF">EA187_00485</name>
</gene>
<evidence type="ECO:0000256" key="4">
    <source>
        <dbReference type="ARBA" id="ARBA00022553"/>
    </source>
</evidence>
<evidence type="ECO:0000259" key="10">
    <source>
        <dbReference type="Pfam" id="PF04095"/>
    </source>
</evidence>
<dbReference type="Pfam" id="PF04095">
    <property type="entry name" value="NAPRTase"/>
    <property type="match status" value="1"/>
</dbReference>
<sequence>MTTWFKPIALYTDLYELTMAQGYFKEGKSEQHATFDYFYRTPPFGGGYVVFCGLATLVEILEDFRFDNDALEFLREQGFEDAFLERLKTFRFEAEVRAPAEGELIFPYAPALQVRGTLLEAQLVETLLLNLLNYQSLIATKAARMRQVAGDRVLVDFGLRRAHGFGGLHASRAAVVGGFDATSNVLAGMHYDIPLSGTQAHAWIQSFEHELDAFRAFARQYGDASVLLVDTYDTLKSGVPNAITIARELRDRGQSLRAIRLDSGDLAYLARHARAMLDEAGFPDVKIAASNNLDEHVIRSLIAEQNAPIDIFGVGTQLVTAHDDPALGGVYKLATLNGTPRIKLSDSLRKMTFPGDKQVFRIRDDQGRLYADAIALDEQTHIDRIHHPHEPHKETQVGHLEQTPLLKPVMREGRRIAELPSAFEARTYAREQLAALPAEHRRFKNPHIYKVGLSTALRDRRDDAVAQAHRRIPSSASNNQQS</sequence>
<evidence type="ECO:0000256" key="2">
    <source>
        <dbReference type="ARBA" id="ARBA00010897"/>
    </source>
</evidence>
<evidence type="ECO:0000256" key="5">
    <source>
        <dbReference type="ARBA" id="ARBA00022598"/>
    </source>
</evidence>
<comment type="function">
    <text evidence="9">Catalyzes the first step in the biosynthesis of NAD from nicotinic acid, the ATP-dependent synthesis of beta-nicotinate D-ribonucleotide from nicotinate and 5-phospho-D-ribose 1-phosphate.</text>
</comment>
<dbReference type="PANTHER" id="PTHR11098">
    <property type="entry name" value="NICOTINATE PHOSPHORIBOSYLTRANSFERASE"/>
    <property type="match status" value="1"/>
</dbReference>
<evidence type="ECO:0000256" key="7">
    <source>
        <dbReference type="ARBA" id="ARBA00022679"/>
    </source>
</evidence>
<dbReference type="PANTHER" id="PTHR11098:SF1">
    <property type="entry name" value="NICOTINATE PHOSPHORIBOSYLTRANSFERASE"/>
    <property type="match status" value="1"/>
</dbReference>
<dbReference type="Gene3D" id="3.20.20.70">
    <property type="entry name" value="Aldolase class I"/>
    <property type="match status" value="1"/>
</dbReference>
<keyword evidence="5 9" id="KW-0436">Ligase</keyword>
<dbReference type="EMBL" id="SADD01000001">
    <property type="protein sequence ID" value="RVU47947.1"/>
    <property type="molecule type" value="Genomic_DNA"/>
</dbReference>
<dbReference type="SUPFAM" id="SSF51690">
    <property type="entry name" value="Nicotinate/Quinolinate PRTase C-terminal domain-like"/>
    <property type="match status" value="1"/>
</dbReference>
<evidence type="ECO:0000259" key="11">
    <source>
        <dbReference type="Pfam" id="PF17767"/>
    </source>
</evidence>
<evidence type="ECO:0000256" key="8">
    <source>
        <dbReference type="ARBA" id="ARBA00048668"/>
    </source>
</evidence>
<comment type="catalytic activity">
    <reaction evidence="8 9">
        <text>5-phospho-alpha-D-ribose 1-diphosphate + nicotinate + ATP + H2O = nicotinate beta-D-ribonucleotide + ADP + phosphate + diphosphate</text>
        <dbReference type="Rhea" id="RHEA:36163"/>
        <dbReference type="ChEBI" id="CHEBI:15377"/>
        <dbReference type="ChEBI" id="CHEBI:30616"/>
        <dbReference type="ChEBI" id="CHEBI:32544"/>
        <dbReference type="ChEBI" id="CHEBI:33019"/>
        <dbReference type="ChEBI" id="CHEBI:43474"/>
        <dbReference type="ChEBI" id="CHEBI:57502"/>
        <dbReference type="ChEBI" id="CHEBI:58017"/>
        <dbReference type="ChEBI" id="CHEBI:456216"/>
        <dbReference type="EC" id="6.3.4.21"/>
    </reaction>
</comment>
<dbReference type="EC" id="6.3.4.21" evidence="3 9"/>
<dbReference type="InterPro" id="IPR013785">
    <property type="entry name" value="Aldolase_TIM"/>
</dbReference>
<keyword evidence="14" id="KW-1185">Reference proteome</keyword>
<dbReference type="Gene3D" id="3.20.140.10">
    <property type="entry name" value="nicotinate phosphoribosyltransferase"/>
    <property type="match status" value="1"/>
</dbReference>
<feature type="domain" description="Nicotinate phosphoribosyltransferase C-terminal" evidence="12">
    <location>
        <begin position="357"/>
        <end position="459"/>
    </location>
</feature>
<evidence type="ECO:0000259" key="12">
    <source>
        <dbReference type="Pfam" id="PF17956"/>
    </source>
</evidence>
<keyword evidence="7 9" id="KW-0808">Transferase</keyword>
<keyword evidence="13" id="KW-0328">Glycosyltransferase</keyword>
<dbReference type="NCBIfam" id="TIGR01513">
    <property type="entry name" value="NAPRTase_put"/>
    <property type="match status" value="1"/>
</dbReference>
<organism evidence="13 14">
    <name type="scientific">Lujinxingia sediminis</name>
    <dbReference type="NCBI Taxonomy" id="2480984"/>
    <lineage>
        <taxon>Bacteria</taxon>
        <taxon>Deltaproteobacteria</taxon>
        <taxon>Bradymonadales</taxon>
        <taxon>Lujinxingiaceae</taxon>
        <taxon>Lujinxingia</taxon>
    </lineage>
</organism>
<evidence type="ECO:0000313" key="14">
    <source>
        <dbReference type="Proteomes" id="UP000282926"/>
    </source>
</evidence>
<evidence type="ECO:0000256" key="3">
    <source>
        <dbReference type="ARBA" id="ARBA00013236"/>
    </source>
</evidence>
<accession>A0ABY0CVP5</accession>
<dbReference type="InterPro" id="IPR041525">
    <property type="entry name" value="N/Namide_PRibTrfase"/>
</dbReference>
<evidence type="ECO:0000256" key="6">
    <source>
        <dbReference type="ARBA" id="ARBA00022642"/>
    </source>
</evidence>
<comment type="pathway">
    <text evidence="1 9">Cofactor biosynthesis; NAD(+) biosynthesis; nicotinate D-ribonucleotide from nicotinate: step 1/1.</text>
</comment>
<comment type="caution">
    <text evidence="13">The sequence shown here is derived from an EMBL/GenBank/DDBJ whole genome shotgun (WGS) entry which is preliminary data.</text>
</comment>
<dbReference type="GO" id="GO:0004516">
    <property type="term" value="F:nicotinate phosphoribosyltransferase activity"/>
    <property type="evidence" value="ECO:0007669"/>
    <property type="project" value="UniProtKB-EC"/>
</dbReference>
<proteinExistence type="inferred from homology"/>
<comment type="PTM">
    <text evidence="9">Transiently phosphorylated on a His residue during the reaction cycle. Phosphorylation strongly increases the affinity for substrates and increases the rate of nicotinate D-ribonucleotide production. Dephosphorylation regenerates the low-affinity form of the enzyme, leading to product release.</text>
</comment>
<dbReference type="InterPro" id="IPR040727">
    <property type="entry name" value="NAPRTase_N"/>
</dbReference>
<feature type="domain" description="Nicotinate/nicotinamide phosphoribosyltransferase" evidence="10">
    <location>
        <begin position="154"/>
        <end position="353"/>
    </location>
</feature>
<dbReference type="NCBIfam" id="NF009131">
    <property type="entry name" value="PRK12484.1"/>
    <property type="match status" value="1"/>
</dbReference>
<dbReference type="Pfam" id="PF17767">
    <property type="entry name" value="NAPRTase_N"/>
    <property type="match status" value="1"/>
</dbReference>
<dbReference type="Proteomes" id="UP000282926">
    <property type="component" value="Unassembled WGS sequence"/>
</dbReference>
<protein>
    <recommendedName>
        <fullName evidence="3 9">Nicotinate phosphoribosyltransferase</fullName>
        <ecNumber evidence="3 9">6.3.4.21</ecNumber>
    </recommendedName>
</protein>
<dbReference type="InterPro" id="IPR036068">
    <property type="entry name" value="Nicotinate_pribotase-like_C"/>
</dbReference>
<keyword evidence="4" id="KW-0597">Phosphoprotein</keyword>
<evidence type="ECO:0000256" key="1">
    <source>
        <dbReference type="ARBA" id="ARBA00004952"/>
    </source>
</evidence>
<dbReference type="SUPFAM" id="SSF54675">
    <property type="entry name" value="Nicotinate/Quinolinate PRTase N-terminal domain-like"/>
    <property type="match status" value="1"/>
</dbReference>
<dbReference type="InterPro" id="IPR041619">
    <property type="entry name" value="NAPRTase_C"/>
</dbReference>
<dbReference type="PIRSF" id="PIRSF000484">
    <property type="entry name" value="NAPRT"/>
    <property type="match status" value="1"/>
</dbReference>
<reference evidence="13 14" key="1">
    <citation type="submission" date="2019-01" db="EMBL/GenBank/DDBJ databases">
        <title>Lujinxingia litoralis gen. nov., sp. nov. and Lujinxingia sediminis gen. nov., sp. nov., new members in the order Bradymonadales, isolated from coastal sediment.</title>
        <authorList>
            <person name="Li C.-M."/>
        </authorList>
    </citation>
    <scope>NUCLEOTIDE SEQUENCE [LARGE SCALE GENOMIC DNA]</scope>
    <source>
        <strain evidence="13 14">SEH01</strain>
    </source>
</reference>
<dbReference type="RefSeq" id="WP_115603450.1">
    <property type="nucleotide sequence ID" value="NZ_SADD01000001.1"/>
</dbReference>
<dbReference type="InterPro" id="IPR007229">
    <property type="entry name" value="Nic_PRibTrfase-Fam"/>
</dbReference>
<dbReference type="InterPro" id="IPR006405">
    <property type="entry name" value="Nic_PRibTrfase_pncB"/>
</dbReference>
<dbReference type="Pfam" id="PF17956">
    <property type="entry name" value="NAPRTase_C"/>
    <property type="match status" value="1"/>
</dbReference>
<keyword evidence="6 9" id="KW-0662">Pyridine nucleotide biosynthesis</keyword>
<feature type="domain" description="Nicotinate phosphoribosyltransferase N-terminal" evidence="11">
    <location>
        <begin position="10"/>
        <end position="133"/>
    </location>
</feature>
<dbReference type="GO" id="GO:0016757">
    <property type="term" value="F:glycosyltransferase activity"/>
    <property type="evidence" value="ECO:0007669"/>
    <property type="project" value="UniProtKB-KW"/>
</dbReference>
<dbReference type="CDD" id="cd01570">
    <property type="entry name" value="NAPRTase_A"/>
    <property type="match status" value="1"/>
</dbReference>
<evidence type="ECO:0000313" key="13">
    <source>
        <dbReference type="EMBL" id="RVU47947.1"/>
    </source>
</evidence>
<dbReference type="NCBIfam" id="NF006695">
    <property type="entry name" value="PRK09243.1-2"/>
    <property type="match status" value="1"/>
</dbReference>
<evidence type="ECO:0000256" key="9">
    <source>
        <dbReference type="RuleBase" id="RU365100"/>
    </source>
</evidence>